<organism evidence="2">
    <name type="scientific">Bactrocera dorsalis</name>
    <name type="common">Oriental fruit fly</name>
    <name type="synonym">Dacus dorsalis</name>
    <dbReference type="NCBI Taxonomy" id="27457"/>
    <lineage>
        <taxon>Eukaryota</taxon>
        <taxon>Metazoa</taxon>
        <taxon>Ecdysozoa</taxon>
        <taxon>Arthropoda</taxon>
        <taxon>Hexapoda</taxon>
        <taxon>Insecta</taxon>
        <taxon>Pterygota</taxon>
        <taxon>Neoptera</taxon>
        <taxon>Endopterygota</taxon>
        <taxon>Diptera</taxon>
        <taxon>Brachycera</taxon>
        <taxon>Muscomorpha</taxon>
        <taxon>Tephritoidea</taxon>
        <taxon>Tephritidae</taxon>
        <taxon>Bactrocera</taxon>
        <taxon>Bactrocera</taxon>
    </lineage>
</organism>
<dbReference type="AlphaFoldDB" id="A0A034WRU5"/>
<feature type="compositionally biased region" description="Low complexity" evidence="1">
    <location>
        <begin position="52"/>
        <end position="62"/>
    </location>
</feature>
<dbReference type="GeneID" id="105224970"/>
<feature type="region of interest" description="Disordered" evidence="1">
    <location>
        <begin position="21"/>
        <end position="62"/>
    </location>
</feature>
<dbReference type="OrthoDB" id="6161911at2759"/>
<dbReference type="GO" id="GO:0045271">
    <property type="term" value="C:respiratory chain complex I"/>
    <property type="evidence" value="ECO:0007669"/>
    <property type="project" value="InterPro"/>
</dbReference>
<dbReference type="Pfam" id="PF15880">
    <property type="entry name" value="NDUFV3"/>
    <property type="match status" value="1"/>
</dbReference>
<name>A0A034WRU5_BACDO</name>
<reference evidence="2" key="1">
    <citation type="journal article" date="2014" name="BMC Genomics">
        <title>Characterizing the developmental transcriptome of the oriental fruit fly, Bactrocera dorsalis (Diptera: Tephritidae) through comparative genomic analysis with Drosophila melanogaster utilizing modENCODE datasets.</title>
        <authorList>
            <person name="Geib S.M."/>
            <person name="Calla B."/>
            <person name="Hall B."/>
            <person name="Hou S."/>
            <person name="Manoukis N.C."/>
        </authorList>
    </citation>
    <scope>NUCLEOTIDE SEQUENCE</scope>
    <source>
        <strain evidence="2">Punador</strain>
    </source>
</reference>
<sequence>MFRRTRSLSTIVRRGYNQAAQDMAGIKPPKGPGGSDGINTNVPGLSSNIVKPASGPLGPGASPTGEYKVPEYYSFNRFSYAEAEVEIAKYRLPQPSAHRK</sequence>
<proteinExistence type="predicted"/>
<dbReference type="EMBL" id="GAKP01001593">
    <property type="protein sequence ID" value="JAC57359.1"/>
    <property type="molecule type" value="Transcribed_RNA"/>
</dbReference>
<dbReference type="InterPro" id="IPR026193">
    <property type="entry name" value="NDUFV3"/>
</dbReference>
<dbReference type="RefSeq" id="XP_011201547.2">
    <property type="nucleotide sequence ID" value="XM_011203245.4"/>
</dbReference>
<dbReference type="KEGG" id="bdr:105224970"/>
<protein>
    <submittedName>
        <fullName evidence="2">Uncharacterized protein</fullName>
    </submittedName>
</protein>
<evidence type="ECO:0000256" key="1">
    <source>
        <dbReference type="SAM" id="MobiDB-lite"/>
    </source>
</evidence>
<evidence type="ECO:0000313" key="2">
    <source>
        <dbReference type="EMBL" id="JAC57359.1"/>
    </source>
</evidence>
<accession>A0A034WRU5</accession>
<feature type="compositionally biased region" description="Polar residues" evidence="1">
    <location>
        <begin position="37"/>
        <end position="49"/>
    </location>
</feature>
<dbReference type="GO" id="GO:0005739">
    <property type="term" value="C:mitochondrion"/>
    <property type="evidence" value="ECO:0007669"/>
    <property type="project" value="InterPro"/>
</dbReference>